<dbReference type="InterPro" id="IPR004240">
    <property type="entry name" value="EMP70"/>
</dbReference>
<keyword evidence="4" id="KW-0732">Signal</keyword>
<evidence type="ECO:0000256" key="2">
    <source>
        <dbReference type="ARBA" id="ARBA00005227"/>
    </source>
</evidence>
<dbReference type="EMBL" id="CAJJDO010000128">
    <property type="protein sequence ID" value="CAD8201517.1"/>
    <property type="molecule type" value="Genomic_DNA"/>
</dbReference>
<evidence type="ECO:0000313" key="11">
    <source>
        <dbReference type="Proteomes" id="UP000689195"/>
    </source>
</evidence>
<feature type="transmembrane region" description="Helical" evidence="8">
    <location>
        <begin position="1311"/>
        <end position="1339"/>
    </location>
</feature>
<gene>
    <name evidence="10" type="ORF">PPENT_87.1.T1280051</name>
</gene>
<keyword evidence="5 8" id="KW-1133">Transmembrane helix</keyword>
<feature type="transmembrane region" description="Helical" evidence="8">
    <location>
        <begin position="1198"/>
        <end position="1218"/>
    </location>
</feature>
<sequence>MNTNIILVLEGIQCVWWIILCIIFQWDHYITIIGLSSASILMKSGFLIQLRKKLDSSKQLLMLLLILIDTIIYTEINLLFYQHFNPFSNHTNTLFIITNQHIIEEIVSKQISYKMLKYFYPCYILLRLFSIVFINFDYTILESIIIILVFVIANLADEKSLVSTKIRLSLQLNDEEQTDQHINALRLTKRKQNEFSHFNEYSKEKLKIRTPSIYSNKPHSYNDLSSIVRQKESIDFDKLELKFSLAKILQIIPNGIIILNKQQKLHFINKKFIKLLQCKNEELILPKLKDCLRNQLFNMDNCQINQQPQNNKKIEMNQNTLEEIIKKAQQNKVQVDIFDILLNQNKYLNQYFFHQGTFDAEKSSIDESPVSQNSQNQYNFNFQLESNKSLKLKIIQTQMTNQQLDSIVQNDMQIFGDQLNQPVLVLILKDVTYKQQFKKVELKNQQFCNLLKNQLFQLRTPLNLNQQYLRIINDVIKEEQDIKEKLELLQCSTSFLQYQMNNVLDFLSYQLNEFAYYFYRFSINDLINEIEQVFIPYLFQKKIQFQIKVSSSLSDKYLNSDKLRIIQVLLIILNHQCNNIIQGGDINLSFLAKDEYTIQVAVENTSVQMNRKKQFSFNQIMLKNQDNESCNDLMTHQELGFGLNLAARLASGLIQDNNNIEILTNSLDGSSINFLIQDQIYQKKQNQIQIEDPILEKELIRNQSNTFGFIIKNKCQSQQQEDNFIIKKYCYQDNTNQYENSEKIIQKSEGFKSFESPNIIDDQSERIIIPKSNYFQFRSIESPGQLLINQTFSFKISTLQLHECSINCKKILIVEDQIFNQIALKANLNHFAIQCDQVYDGYQAIQRVKEKLQTSCQFYDIIFMDIELPGINGFDTSKEIISMGCKKTAIVICSAYDTKDNLMQFDHSGLCDYLQKPILQIELLQILKKYQLIYVNTIRPKDNPSETYTYYELPYCKPNDFEEVIESLGQSLSGDKQMTSVYKFNTKERLEDKQVCERNFTKGEIKKWIDAIDQEYIIEFYLADFIMHDIVGRFYDGQYYLKNRITFNLYVSNDQRLMYTNITINDDDFISINSQDDNKQIGFYYTIQIKQYNEMMNIHDHSVKWNLLIFKSILILILIIIVSQLLRKSIQNDYSNIPDEENEIEPQGWKAIKIESLMPPTNRIVFSALLGTGIHFLITIFILLILGSFYLFETHKGSIKSAGIIIYSFGGSINGYYTGKFYKFFGGKSWLLNLFIAAALFPISAMSILFIIDVFSYLFGTTSTLSFTAVFSVGFILTVVYLPLTLIGGVSGRLKTIDELFEKRLKKKVLISNYQFLSSGCLYGIVPFISIIMELYYILESTWSDKQFEQYTLLIFSYIQLLIIVGCLSIIQTYKQLNQGNYNWQWISFINGGQCIIYIFGFIFFYYYFVNMHGFFQFLFYFAESILACFVLWLMLGFVSYWISLKFVIYIYSQNKIQ</sequence>
<evidence type="ECO:0000256" key="4">
    <source>
        <dbReference type="ARBA" id="ARBA00022729"/>
    </source>
</evidence>
<dbReference type="Pfam" id="PF00072">
    <property type="entry name" value="Response_reg"/>
    <property type="match status" value="1"/>
</dbReference>
<accession>A0A8S1XL14</accession>
<organism evidence="10 11">
    <name type="scientific">Paramecium pentaurelia</name>
    <dbReference type="NCBI Taxonomy" id="43138"/>
    <lineage>
        <taxon>Eukaryota</taxon>
        <taxon>Sar</taxon>
        <taxon>Alveolata</taxon>
        <taxon>Ciliophora</taxon>
        <taxon>Intramacronucleata</taxon>
        <taxon>Oligohymenophorea</taxon>
        <taxon>Peniculida</taxon>
        <taxon>Parameciidae</taxon>
        <taxon>Paramecium</taxon>
    </lineage>
</organism>
<keyword evidence="11" id="KW-1185">Reference proteome</keyword>
<dbReference type="Proteomes" id="UP000689195">
    <property type="component" value="Unassembled WGS sequence"/>
</dbReference>
<proteinExistence type="inferred from homology"/>
<feature type="transmembrane region" description="Helical" evidence="8">
    <location>
        <begin position="1164"/>
        <end position="1192"/>
    </location>
</feature>
<comment type="caution">
    <text evidence="10">The sequence shown here is derived from an EMBL/GenBank/DDBJ whole genome shotgun (WGS) entry which is preliminary data.</text>
</comment>
<dbReference type="InterPro" id="IPR001789">
    <property type="entry name" value="Sig_transdc_resp-reg_receiver"/>
</dbReference>
<dbReference type="PANTHER" id="PTHR10766:SF41">
    <property type="entry name" value="TRANSMEMBRANE 9 SUPERFAMILY MEMBER 3"/>
    <property type="match status" value="1"/>
</dbReference>
<feature type="transmembrane region" description="Helical" evidence="8">
    <location>
        <begin position="1265"/>
        <end position="1290"/>
    </location>
</feature>
<dbReference type="Pfam" id="PF02990">
    <property type="entry name" value="EMP70"/>
    <property type="match status" value="1"/>
</dbReference>
<feature type="transmembrane region" description="Helical" evidence="8">
    <location>
        <begin position="1415"/>
        <end position="1443"/>
    </location>
</feature>
<dbReference type="PANTHER" id="PTHR10766">
    <property type="entry name" value="TRANSMEMBRANE 9 SUPERFAMILY PROTEIN"/>
    <property type="match status" value="1"/>
</dbReference>
<keyword evidence="6 8" id="KW-0472">Membrane</keyword>
<feature type="transmembrane region" description="Helical" evidence="8">
    <location>
        <begin position="1105"/>
        <end position="1126"/>
    </location>
</feature>
<feature type="transmembrane region" description="Helical" evidence="8">
    <location>
        <begin position="60"/>
        <end position="81"/>
    </location>
</feature>
<feature type="transmembrane region" description="Helical" evidence="8">
    <location>
        <begin position="1386"/>
        <end position="1409"/>
    </location>
</feature>
<dbReference type="OrthoDB" id="1666796at2759"/>
<feature type="transmembrane region" description="Helical" evidence="8">
    <location>
        <begin position="118"/>
        <end position="134"/>
    </location>
</feature>
<dbReference type="CDD" id="cd17546">
    <property type="entry name" value="REC_hyHK_CKI1_RcsC-like"/>
    <property type="match status" value="1"/>
</dbReference>
<dbReference type="GO" id="GO:0016020">
    <property type="term" value="C:membrane"/>
    <property type="evidence" value="ECO:0007669"/>
    <property type="project" value="UniProtKB-SubCell"/>
</dbReference>
<feature type="transmembrane region" description="Helical" evidence="8">
    <location>
        <begin position="1351"/>
        <end position="1374"/>
    </location>
</feature>
<dbReference type="GO" id="GO:0072657">
    <property type="term" value="P:protein localization to membrane"/>
    <property type="evidence" value="ECO:0007669"/>
    <property type="project" value="TreeGrafter"/>
</dbReference>
<feature type="domain" description="Response regulatory" evidence="9">
    <location>
        <begin position="810"/>
        <end position="931"/>
    </location>
</feature>
<evidence type="ECO:0000256" key="5">
    <source>
        <dbReference type="ARBA" id="ARBA00022989"/>
    </source>
</evidence>
<reference evidence="10" key="1">
    <citation type="submission" date="2021-01" db="EMBL/GenBank/DDBJ databases">
        <authorList>
            <consortium name="Genoscope - CEA"/>
            <person name="William W."/>
        </authorList>
    </citation>
    <scope>NUCLEOTIDE SEQUENCE</scope>
</reference>
<evidence type="ECO:0000256" key="8">
    <source>
        <dbReference type="SAM" id="Phobius"/>
    </source>
</evidence>
<evidence type="ECO:0000256" key="6">
    <source>
        <dbReference type="ARBA" id="ARBA00023136"/>
    </source>
</evidence>
<feature type="modified residue" description="4-aspartylphosphate" evidence="7">
    <location>
        <position position="865"/>
    </location>
</feature>
<feature type="transmembrane region" description="Helical" evidence="8">
    <location>
        <begin position="1230"/>
        <end position="1259"/>
    </location>
</feature>
<keyword evidence="7" id="KW-0597">Phosphoprotein</keyword>
<dbReference type="PROSITE" id="PS50110">
    <property type="entry name" value="RESPONSE_REGULATORY"/>
    <property type="match status" value="1"/>
</dbReference>
<dbReference type="SMART" id="SM00448">
    <property type="entry name" value="REC"/>
    <property type="match status" value="1"/>
</dbReference>
<comment type="subcellular location">
    <subcellularLocation>
        <location evidence="1">Membrane</location>
        <topology evidence="1">Multi-pass membrane protein</topology>
    </subcellularLocation>
</comment>
<evidence type="ECO:0000256" key="7">
    <source>
        <dbReference type="PROSITE-ProRule" id="PRU00169"/>
    </source>
</evidence>
<keyword evidence="3 8" id="KW-0812">Transmembrane</keyword>
<feature type="transmembrane region" description="Helical" evidence="8">
    <location>
        <begin position="7"/>
        <end position="26"/>
    </location>
</feature>
<evidence type="ECO:0000259" key="9">
    <source>
        <dbReference type="PROSITE" id="PS50110"/>
    </source>
</evidence>
<comment type="similarity">
    <text evidence="2">Belongs to the nonaspanin (TM9SF) (TC 9.A.2) family.</text>
</comment>
<name>A0A8S1XL14_9CILI</name>
<dbReference type="GO" id="GO:0000160">
    <property type="term" value="P:phosphorelay signal transduction system"/>
    <property type="evidence" value="ECO:0007669"/>
    <property type="project" value="InterPro"/>
</dbReference>
<evidence type="ECO:0000313" key="10">
    <source>
        <dbReference type="EMBL" id="CAD8201517.1"/>
    </source>
</evidence>
<evidence type="ECO:0000256" key="1">
    <source>
        <dbReference type="ARBA" id="ARBA00004141"/>
    </source>
</evidence>
<protein>
    <recommendedName>
        <fullName evidence="9">Response regulatory domain-containing protein</fullName>
    </recommendedName>
</protein>
<evidence type="ECO:0000256" key="3">
    <source>
        <dbReference type="ARBA" id="ARBA00022692"/>
    </source>
</evidence>